<evidence type="ECO:0000313" key="3">
    <source>
        <dbReference type="Proteomes" id="UP000187209"/>
    </source>
</evidence>
<evidence type="ECO:0000313" key="2">
    <source>
        <dbReference type="EMBL" id="OMJ89913.1"/>
    </source>
</evidence>
<keyword evidence="3" id="KW-1185">Reference proteome</keyword>
<feature type="compositionally biased region" description="Basic and acidic residues" evidence="1">
    <location>
        <begin position="657"/>
        <end position="667"/>
    </location>
</feature>
<feature type="region of interest" description="Disordered" evidence="1">
    <location>
        <begin position="301"/>
        <end position="331"/>
    </location>
</feature>
<dbReference type="OrthoDB" id="327887at2759"/>
<organism evidence="2 3">
    <name type="scientific">Stentor coeruleus</name>
    <dbReference type="NCBI Taxonomy" id="5963"/>
    <lineage>
        <taxon>Eukaryota</taxon>
        <taxon>Sar</taxon>
        <taxon>Alveolata</taxon>
        <taxon>Ciliophora</taxon>
        <taxon>Postciliodesmatophora</taxon>
        <taxon>Heterotrichea</taxon>
        <taxon>Heterotrichida</taxon>
        <taxon>Stentoridae</taxon>
        <taxon>Stentor</taxon>
    </lineage>
</organism>
<feature type="compositionally biased region" description="Low complexity" evidence="1">
    <location>
        <begin position="301"/>
        <end position="310"/>
    </location>
</feature>
<comment type="caution">
    <text evidence="2">The sequence shown here is derived from an EMBL/GenBank/DDBJ whole genome shotgun (WGS) entry which is preliminary data.</text>
</comment>
<accession>A0A1R2CLL5</accession>
<proteinExistence type="predicted"/>
<dbReference type="Proteomes" id="UP000187209">
    <property type="component" value="Unassembled WGS sequence"/>
</dbReference>
<dbReference type="EMBL" id="MPUH01000114">
    <property type="protein sequence ID" value="OMJ89913.1"/>
    <property type="molecule type" value="Genomic_DNA"/>
</dbReference>
<feature type="region of interest" description="Disordered" evidence="1">
    <location>
        <begin position="48"/>
        <end position="79"/>
    </location>
</feature>
<evidence type="ECO:0000256" key="1">
    <source>
        <dbReference type="SAM" id="MobiDB-lite"/>
    </source>
</evidence>
<feature type="compositionally biased region" description="Polar residues" evidence="1">
    <location>
        <begin position="669"/>
        <end position="687"/>
    </location>
</feature>
<sequence length="780" mass="90355">MSSGSISDPGEVGEGEGPKVVQSSFKEASIMNKSVAIKDPPPVVEEIKQETIPEAADAVKDNKNEKSKQVQPKKGLKNGKKKFYDNFNFEMPKMRGIPVLNKDTVNPNTFDLNYLLDPEVQKVAQSGHRLTQSSTATHSGKIQTSPKNHIQRNIMNSKLLNNSKSNKEFAPTEIPEIIKKRQKFNVQERFYKKADLTKDKIKALKDQKDQDETVGCTFKPQIKTKREKKTNEEFYEYMKAYIQKKENKIKSMKDEEKKANNKSMEFTHQPKLCEKSIQMIARKSDLEESTFDRLHRLYKSASGKSSNNSGRESVAADSKNDDSMLFHPTVNKKSQLLNRSDPVQKLLYDDALRRINKDKNPPNQAKTKFITNKSEKVLIDKLKRDFEEAFMCINTDSTLEINYTKMIELFKCMYFIKDEHKKEDERLLLLESWKILSIEGENYCKKPSILVFLIAVMGFYEDWMGVSEGNRLSMTSFEANKIHIKFDLFCANRISVINKSTVNKSYKTKYEYSFHPQTVMESETLAKNWRSQHREGGKIEDMLIAEKVKTQKKLEEKRQIMEEQALDECSFQPIIEQMPEEWRVYGVYEKEDLTAEYFKMMSDPKFQNVHKGVLLHDLAKIMQQRREAQSSDLQKIRDEKEVENCTFTPKLEERIYPKDYEPPEPKQKSVMSPNTKNLGGNRGNAKNSQEKFASEDKIKAYNDLKDMSDEPVKKVKWPFLESNNGEIAVFSVVLPKSTEKLVFNIVNDDPALKVMEFSKAHGLKKEEEYRLVKELTLLKT</sequence>
<feature type="compositionally biased region" description="Basic and acidic residues" evidence="1">
    <location>
        <begin position="48"/>
        <end position="68"/>
    </location>
</feature>
<dbReference type="PANTHER" id="PTHR37028:SF4">
    <property type="entry name" value="ALMS MOTIF DOMAIN-CONTAINING PROTEIN"/>
    <property type="match status" value="1"/>
</dbReference>
<dbReference type="AlphaFoldDB" id="A0A1R2CLL5"/>
<feature type="region of interest" description="Disordered" evidence="1">
    <location>
        <begin position="1"/>
        <end position="25"/>
    </location>
</feature>
<name>A0A1R2CLL5_9CILI</name>
<gene>
    <name evidence="2" type="ORF">SteCoe_7801</name>
</gene>
<reference evidence="2 3" key="1">
    <citation type="submission" date="2016-11" db="EMBL/GenBank/DDBJ databases">
        <title>The macronuclear genome of Stentor coeruleus: a giant cell with tiny introns.</title>
        <authorList>
            <person name="Slabodnick M."/>
            <person name="Ruby J.G."/>
            <person name="Reiff S.B."/>
            <person name="Swart E.C."/>
            <person name="Gosai S."/>
            <person name="Prabakaran S."/>
            <person name="Witkowska E."/>
            <person name="Larue G.E."/>
            <person name="Fisher S."/>
            <person name="Freeman R.M."/>
            <person name="Gunawardena J."/>
            <person name="Chu W."/>
            <person name="Stover N.A."/>
            <person name="Gregory B.D."/>
            <person name="Nowacki M."/>
            <person name="Derisi J."/>
            <person name="Roy S.W."/>
            <person name="Marshall W.F."/>
            <person name="Sood P."/>
        </authorList>
    </citation>
    <scope>NUCLEOTIDE SEQUENCE [LARGE SCALE GENOMIC DNA]</scope>
    <source>
        <strain evidence="2">WM001</strain>
    </source>
</reference>
<dbReference type="PANTHER" id="PTHR37028">
    <property type="entry name" value="UNNAMED PRODUCT-RELATED"/>
    <property type="match status" value="1"/>
</dbReference>
<protein>
    <submittedName>
        <fullName evidence="2">Uncharacterized protein</fullName>
    </submittedName>
</protein>
<feature type="region of interest" description="Disordered" evidence="1">
    <location>
        <begin position="657"/>
        <end position="692"/>
    </location>
</feature>